<dbReference type="PANTHER" id="PTHR30269">
    <property type="entry name" value="TRANSMEMBRANE PROTEIN YFCA"/>
    <property type="match status" value="1"/>
</dbReference>
<feature type="transmembrane region" description="Helical" evidence="7">
    <location>
        <begin position="187"/>
        <end position="208"/>
    </location>
</feature>
<evidence type="ECO:0000256" key="6">
    <source>
        <dbReference type="ARBA" id="ARBA00023136"/>
    </source>
</evidence>
<evidence type="ECO:0000313" key="8">
    <source>
        <dbReference type="EMBL" id="GHP06167.1"/>
    </source>
</evidence>
<evidence type="ECO:0008006" key="10">
    <source>
        <dbReference type="Google" id="ProtNLM"/>
    </source>
</evidence>
<name>A0A830HMB5_9CHLO</name>
<keyword evidence="3" id="KW-1003">Cell membrane</keyword>
<gene>
    <name evidence="8" type="ORF">PPROV_000491400</name>
</gene>
<keyword evidence="9" id="KW-1185">Reference proteome</keyword>
<feature type="transmembrane region" description="Helical" evidence="7">
    <location>
        <begin position="27"/>
        <end position="46"/>
    </location>
</feature>
<evidence type="ECO:0000256" key="5">
    <source>
        <dbReference type="ARBA" id="ARBA00022989"/>
    </source>
</evidence>
<feature type="transmembrane region" description="Helical" evidence="7">
    <location>
        <begin position="275"/>
        <end position="301"/>
    </location>
</feature>
<comment type="caution">
    <text evidence="8">The sequence shown here is derived from an EMBL/GenBank/DDBJ whole genome shotgun (WGS) entry which is preliminary data.</text>
</comment>
<feature type="transmembrane region" description="Helical" evidence="7">
    <location>
        <begin position="53"/>
        <end position="77"/>
    </location>
</feature>
<feature type="transmembrane region" description="Helical" evidence="7">
    <location>
        <begin position="214"/>
        <end position="234"/>
    </location>
</feature>
<evidence type="ECO:0000256" key="3">
    <source>
        <dbReference type="ARBA" id="ARBA00022475"/>
    </source>
</evidence>
<evidence type="ECO:0000256" key="1">
    <source>
        <dbReference type="ARBA" id="ARBA00004651"/>
    </source>
</evidence>
<feature type="transmembrane region" description="Helical" evidence="7">
    <location>
        <begin position="246"/>
        <end position="269"/>
    </location>
</feature>
<dbReference type="PANTHER" id="PTHR30269:SF38">
    <property type="entry name" value="SULFITE EXPORTER TAUE_SAFE"/>
    <property type="match status" value="1"/>
</dbReference>
<keyword evidence="6 7" id="KW-0472">Membrane</keyword>
<organism evidence="8 9">
    <name type="scientific">Pycnococcus provasolii</name>
    <dbReference type="NCBI Taxonomy" id="41880"/>
    <lineage>
        <taxon>Eukaryota</taxon>
        <taxon>Viridiplantae</taxon>
        <taxon>Chlorophyta</taxon>
        <taxon>Pseudoscourfieldiophyceae</taxon>
        <taxon>Pseudoscourfieldiales</taxon>
        <taxon>Pycnococcaceae</taxon>
        <taxon>Pycnococcus</taxon>
    </lineage>
</organism>
<keyword evidence="4 7" id="KW-0812">Transmembrane</keyword>
<evidence type="ECO:0000256" key="7">
    <source>
        <dbReference type="SAM" id="Phobius"/>
    </source>
</evidence>
<feature type="transmembrane region" description="Helical" evidence="7">
    <location>
        <begin position="144"/>
        <end position="166"/>
    </location>
</feature>
<keyword evidence="2" id="KW-0813">Transport</keyword>
<evidence type="ECO:0000256" key="4">
    <source>
        <dbReference type="ARBA" id="ARBA00022692"/>
    </source>
</evidence>
<dbReference type="GO" id="GO:0005886">
    <property type="term" value="C:plasma membrane"/>
    <property type="evidence" value="ECO:0007669"/>
    <property type="project" value="UniProtKB-SubCell"/>
</dbReference>
<dbReference type="EMBL" id="BNJQ01000012">
    <property type="protein sequence ID" value="GHP06167.1"/>
    <property type="molecule type" value="Genomic_DNA"/>
</dbReference>
<proteinExistence type="predicted"/>
<reference evidence="8" key="1">
    <citation type="submission" date="2020-10" db="EMBL/GenBank/DDBJ databases">
        <title>Unveiling of a novel bifunctional photoreceptor, Dualchrome1, isolated from a cosmopolitan green alga.</title>
        <authorList>
            <person name="Suzuki S."/>
            <person name="Kawachi M."/>
        </authorList>
    </citation>
    <scope>NUCLEOTIDE SEQUENCE</scope>
    <source>
        <strain evidence="8">NIES 2893</strain>
    </source>
</reference>
<dbReference type="Proteomes" id="UP000660262">
    <property type="component" value="Unassembled WGS sequence"/>
</dbReference>
<feature type="transmembrane region" description="Helical" evidence="7">
    <location>
        <begin position="313"/>
        <end position="331"/>
    </location>
</feature>
<dbReference type="InterPro" id="IPR052017">
    <property type="entry name" value="TSUP"/>
</dbReference>
<dbReference type="AlphaFoldDB" id="A0A830HMB5"/>
<dbReference type="Pfam" id="PF01925">
    <property type="entry name" value="TauE"/>
    <property type="match status" value="1"/>
</dbReference>
<evidence type="ECO:0000313" key="9">
    <source>
        <dbReference type="Proteomes" id="UP000660262"/>
    </source>
</evidence>
<dbReference type="OrthoDB" id="543127at2759"/>
<protein>
    <recommendedName>
        <fullName evidence="10">Membrane transporter protein</fullName>
    </recommendedName>
</protein>
<evidence type="ECO:0000256" key="2">
    <source>
        <dbReference type="ARBA" id="ARBA00022448"/>
    </source>
</evidence>
<sequence length="338" mass="36225">MLDGFLGCVTTLPMSFSVNFKQTSRLLLISFLPLQTTFVPVGALLLKICDPSYLEIATGFIVCGFVIFQSGVAQMVFNVVYPPSADPLRTSSSPVVDEEKSTLLSTLPPPTTPPETKQKQQQSFHSWLLETNTPDTFAYKGSRLSFVAICCAAGILSGIIGGVCGVHGPPIIAVYSLIQMDKDSVRATSTAISIAVITVRVISYLVFGLFHIQIVLYSLCSCGALVGLYAGIEAARRVDGQSFQRIMMVVLCMGGALLLYKAISIAVITVRVISYLVFGLFHIQIVLYSLCSCGALVGLYAGIEAARRVDGQSFQRIMMVVLCMGGALLLYKGATATA</sequence>
<accession>A0A830HMB5</accession>
<comment type="subcellular location">
    <subcellularLocation>
        <location evidence="1">Cell membrane</location>
        <topology evidence="1">Multi-pass membrane protein</topology>
    </subcellularLocation>
</comment>
<dbReference type="InterPro" id="IPR002781">
    <property type="entry name" value="TM_pro_TauE-like"/>
</dbReference>
<keyword evidence="5 7" id="KW-1133">Transmembrane helix</keyword>